<dbReference type="AlphaFoldDB" id="A0A8H7RRF9"/>
<evidence type="ECO:0000256" key="1">
    <source>
        <dbReference type="SAM" id="Phobius"/>
    </source>
</evidence>
<keyword evidence="1" id="KW-0472">Membrane</keyword>
<dbReference type="EMBL" id="JAEPRB010000406">
    <property type="protein sequence ID" value="KAG2216434.1"/>
    <property type="molecule type" value="Genomic_DNA"/>
</dbReference>
<sequence>MHYVGFSVDVAIDVDVAVAGDDAADQVYSTVFVIEFLFLLLLGFDSYRFRPFSVLRFYQVLDNYFVGILLRMGHFQFKR</sequence>
<organism evidence="2 3">
    <name type="scientific">Circinella minor</name>
    <dbReference type="NCBI Taxonomy" id="1195481"/>
    <lineage>
        <taxon>Eukaryota</taxon>
        <taxon>Fungi</taxon>
        <taxon>Fungi incertae sedis</taxon>
        <taxon>Mucoromycota</taxon>
        <taxon>Mucoromycotina</taxon>
        <taxon>Mucoromycetes</taxon>
        <taxon>Mucorales</taxon>
        <taxon>Lichtheimiaceae</taxon>
        <taxon>Circinella</taxon>
    </lineage>
</organism>
<keyword evidence="1" id="KW-1133">Transmembrane helix</keyword>
<accession>A0A8H7RRF9</accession>
<keyword evidence="1" id="KW-0812">Transmembrane</keyword>
<proteinExistence type="predicted"/>
<keyword evidence="3" id="KW-1185">Reference proteome</keyword>
<dbReference type="Proteomes" id="UP000646827">
    <property type="component" value="Unassembled WGS sequence"/>
</dbReference>
<reference evidence="2 3" key="1">
    <citation type="submission" date="2020-12" db="EMBL/GenBank/DDBJ databases">
        <title>Metabolic potential, ecology and presence of endohyphal bacteria is reflected in genomic diversity of Mucoromycotina.</title>
        <authorList>
            <person name="Muszewska A."/>
            <person name="Okrasinska A."/>
            <person name="Steczkiewicz K."/>
            <person name="Drgas O."/>
            <person name="Orlowska M."/>
            <person name="Perlinska-Lenart U."/>
            <person name="Aleksandrzak-Piekarczyk T."/>
            <person name="Szatraj K."/>
            <person name="Zielenkiewicz U."/>
            <person name="Pilsyk S."/>
            <person name="Malc E."/>
            <person name="Mieczkowski P."/>
            <person name="Kruszewska J.S."/>
            <person name="Biernat P."/>
            <person name="Pawlowska J."/>
        </authorList>
    </citation>
    <scope>NUCLEOTIDE SEQUENCE [LARGE SCALE GENOMIC DNA]</scope>
    <source>
        <strain evidence="2 3">CBS 142.35</strain>
    </source>
</reference>
<protein>
    <submittedName>
        <fullName evidence="2">Uncharacterized protein</fullName>
    </submittedName>
</protein>
<gene>
    <name evidence="2" type="ORF">INT45_002315</name>
</gene>
<comment type="caution">
    <text evidence="2">The sequence shown here is derived from an EMBL/GenBank/DDBJ whole genome shotgun (WGS) entry which is preliminary data.</text>
</comment>
<evidence type="ECO:0000313" key="3">
    <source>
        <dbReference type="Proteomes" id="UP000646827"/>
    </source>
</evidence>
<feature type="transmembrane region" description="Helical" evidence="1">
    <location>
        <begin position="27"/>
        <end position="47"/>
    </location>
</feature>
<evidence type="ECO:0000313" key="2">
    <source>
        <dbReference type="EMBL" id="KAG2216434.1"/>
    </source>
</evidence>
<dbReference type="OrthoDB" id="10567332at2759"/>
<name>A0A8H7RRF9_9FUNG</name>